<keyword evidence="8 10" id="KW-0505">Motor protein</keyword>
<comment type="subcellular location">
    <subcellularLocation>
        <location evidence="1">Cytoplasm</location>
        <location evidence="1">Cytoskeleton</location>
    </subcellularLocation>
</comment>
<feature type="coiled-coil region" evidence="12">
    <location>
        <begin position="643"/>
        <end position="715"/>
    </location>
</feature>
<organism evidence="14 15">
    <name type="scientific">Dicentrarchus labrax</name>
    <name type="common">European seabass</name>
    <name type="synonym">Morone labrax</name>
    <dbReference type="NCBI Taxonomy" id="13489"/>
    <lineage>
        <taxon>Eukaryota</taxon>
        <taxon>Metazoa</taxon>
        <taxon>Chordata</taxon>
        <taxon>Craniata</taxon>
        <taxon>Vertebrata</taxon>
        <taxon>Euteleostomi</taxon>
        <taxon>Actinopterygii</taxon>
        <taxon>Neopterygii</taxon>
        <taxon>Teleostei</taxon>
        <taxon>Neoteleostei</taxon>
        <taxon>Acanthomorphata</taxon>
        <taxon>Eupercaria</taxon>
        <taxon>Moronidae</taxon>
        <taxon>Dicentrarchus</taxon>
    </lineage>
</organism>
<evidence type="ECO:0000256" key="2">
    <source>
        <dbReference type="ARBA" id="ARBA00022490"/>
    </source>
</evidence>
<dbReference type="InterPro" id="IPR019821">
    <property type="entry name" value="Kinesin_motor_CS"/>
</dbReference>
<accession>A0A8C4F7P9</accession>
<feature type="coiled-coil region" evidence="12">
    <location>
        <begin position="407"/>
        <end position="508"/>
    </location>
</feature>
<dbReference type="GO" id="GO:0098957">
    <property type="term" value="P:anterograde axonal transport of mitochondrion"/>
    <property type="evidence" value="ECO:0007669"/>
    <property type="project" value="UniProtKB-ARBA"/>
</dbReference>
<dbReference type="Proteomes" id="UP000694389">
    <property type="component" value="Unassembled WGS sequence"/>
</dbReference>
<evidence type="ECO:0000256" key="7">
    <source>
        <dbReference type="ARBA" id="ARBA00023054"/>
    </source>
</evidence>
<dbReference type="GeneTree" id="ENSGT00940000159439"/>
<keyword evidence="6 10" id="KW-0067">ATP-binding</keyword>
<dbReference type="GO" id="GO:0005524">
    <property type="term" value="F:ATP binding"/>
    <property type="evidence" value="ECO:0007669"/>
    <property type="project" value="UniProtKB-UniRule"/>
</dbReference>
<reference evidence="14" key="2">
    <citation type="submission" date="2025-09" db="UniProtKB">
        <authorList>
            <consortium name="Ensembl"/>
        </authorList>
    </citation>
    <scope>IDENTIFICATION</scope>
</reference>
<dbReference type="InterPro" id="IPR001752">
    <property type="entry name" value="Kinesin_motor_dom"/>
</dbReference>
<evidence type="ECO:0000256" key="1">
    <source>
        <dbReference type="ARBA" id="ARBA00004245"/>
    </source>
</evidence>
<feature type="coiled-coil region" evidence="12">
    <location>
        <begin position="331"/>
        <end position="372"/>
    </location>
</feature>
<evidence type="ECO:0000256" key="5">
    <source>
        <dbReference type="ARBA" id="ARBA00022741"/>
    </source>
</evidence>
<dbReference type="InterPro" id="IPR027640">
    <property type="entry name" value="Kinesin-like_fam"/>
</dbReference>
<dbReference type="GO" id="GO:0007292">
    <property type="term" value="P:female gamete generation"/>
    <property type="evidence" value="ECO:0007669"/>
    <property type="project" value="UniProtKB-ARBA"/>
</dbReference>
<comment type="similarity">
    <text evidence="10 11">Belongs to the TRAFAC class myosin-kinesin ATPase superfamily. Kinesin family.</text>
</comment>
<dbReference type="PANTHER" id="PTHR47968">
    <property type="entry name" value="CENTROMERE PROTEIN E"/>
    <property type="match status" value="1"/>
</dbReference>
<proteinExistence type="inferred from homology"/>
<keyword evidence="7 12" id="KW-0175">Coiled coil</keyword>
<evidence type="ECO:0000256" key="12">
    <source>
        <dbReference type="SAM" id="Coils"/>
    </source>
</evidence>
<name>A0A8C4F7P9_DICLA</name>
<protein>
    <recommendedName>
        <fullName evidence="11">Kinesin-like protein</fullName>
    </recommendedName>
</protein>
<dbReference type="PROSITE" id="PS00411">
    <property type="entry name" value="KINESIN_MOTOR_1"/>
    <property type="match status" value="1"/>
</dbReference>
<feature type="binding site" evidence="10">
    <location>
        <begin position="86"/>
        <end position="93"/>
    </location>
    <ligand>
        <name>ATP</name>
        <dbReference type="ChEBI" id="CHEBI:30616"/>
    </ligand>
</feature>
<evidence type="ECO:0000256" key="8">
    <source>
        <dbReference type="ARBA" id="ARBA00023175"/>
    </source>
</evidence>
<feature type="domain" description="Kinesin motor" evidence="13">
    <location>
        <begin position="9"/>
        <end position="326"/>
    </location>
</feature>
<dbReference type="PROSITE" id="PS50067">
    <property type="entry name" value="KINESIN_MOTOR_2"/>
    <property type="match status" value="1"/>
</dbReference>
<dbReference type="FunFam" id="3.40.850.10:FF:000067">
    <property type="entry name" value="Kinesin-like protein"/>
    <property type="match status" value="1"/>
</dbReference>
<dbReference type="GO" id="GO:0048489">
    <property type="term" value="P:synaptic vesicle transport"/>
    <property type="evidence" value="ECO:0007669"/>
    <property type="project" value="UniProtKB-ARBA"/>
</dbReference>
<dbReference type="Gene3D" id="6.10.250.1590">
    <property type="match status" value="1"/>
</dbReference>
<evidence type="ECO:0000256" key="4">
    <source>
        <dbReference type="ARBA" id="ARBA00022701"/>
    </source>
</evidence>
<reference evidence="14" key="1">
    <citation type="submission" date="2025-08" db="UniProtKB">
        <authorList>
            <consortium name="Ensembl"/>
        </authorList>
    </citation>
    <scope>IDENTIFICATION</scope>
</reference>
<keyword evidence="15" id="KW-1185">Reference proteome</keyword>
<evidence type="ECO:0000313" key="14">
    <source>
        <dbReference type="Ensembl" id="ENSDLAP00005030236.1"/>
    </source>
</evidence>
<dbReference type="AlphaFoldDB" id="A0A8C4F7P9"/>
<keyword evidence="2" id="KW-0963">Cytoplasm</keyword>
<evidence type="ECO:0000256" key="11">
    <source>
        <dbReference type="RuleBase" id="RU000394"/>
    </source>
</evidence>
<dbReference type="SMART" id="SM00129">
    <property type="entry name" value="KISc"/>
    <property type="match status" value="1"/>
</dbReference>
<dbReference type="Gene3D" id="3.40.850.10">
    <property type="entry name" value="Kinesin motor domain"/>
    <property type="match status" value="1"/>
</dbReference>
<evidence type="ECO:0000259" key="13">
    <source>
        <dbReference type="PROSITE" id="PS50067"/>
    </source>
</evidence>
<gene>
    <name evidence="14" type="primary">kif5ab</name>
</gene>
<dbReference type="Pfam" id="PF00225">
    <property type="entry name" value="Kinesin"/>
    <property type="match status" value="1"/>
</dbReference>
<keyword evidence="4 11" id="KW-0493">Microtubule</keyword>
<evidence type="ECO:0000256" key="3">
    <source>
        <dbReference type="ARBA" id="ARBA00022553"/>
    </source>
</evidence>
<dbReference type="SUPFAM" id="SSF52540">
    <property type="entry name" value="P-loop containing nucleoside triphosphate hydrolases"/>
    <property type="match status" value="1"/>
</dbReference>
<dbReference type="GO" id="GO:0007097">
    <property type="term" value="P:nuclear migration"/>
    <property type="evidence" value="ECO:0007669"/>
    <property type="project" value="UniProtKB-ARBA"/>
</dbReference>
<dbReference type="GO" id="GO:0005874">
    <property type="term" value="C:microtubule"/>
    <property type="evidence" value="ECO:0007669"/>
    <property type="project" value="UniProtKB-KW"/>
</dbReference>
<dbReference type="Ensembl" id="ENSDLAT00005032284.2">
    <property type="protein sequence ID" value="ENSDLAP00005030236.1"/>
    <property type="gene ID" value="ENSDLAG00005012989.2"/>
</dbReference>
<dbReference type="InterPro" id="IPR036961">
    <property type="entry name" value="Kinesin_motor_dom_sf"/>
</dbReference>
<keyword evidence="9" id="KW-0206">Cytoskeleton</keyword>
<evidence type="ECO:0000256" key="9">
    <source>
        <dbReference type="ARBA" id="ARBA00023212"/>
    </source>
</evidence>
<dbReference type="GO" id="GO:1904115">
    <property type="term" value="C:axon cytoplasm"/>
    <property type="evidence" value="ECO:0007669"/>
    <property type="project" value="GOC"/>
</dbReference>
<keyword evidence="3" id="KW-0597">Phosphoprotein</keyword>
<dbReference type="CDD" id="cd01369">
    <property type="entry name" value="KISc_KHC_KIF5"/>
    <property type="match status" value="1"/>
</dbReference>
<dbReference type="PRINTS" id="PR00380">
    <property type="entry name" value="KINESINHEAVY"/>
</dbReference>
<dbReference type="InterPro" id="IPR027417">
    <property type="entry name" value="P-loop_NTPase"/>
</dbReference>
<dbReference type="PANTHER" id="PTHR47968:SF62">
    <property type="entry name" value="KINESIN FAMILY MEMBER 5A"/>
    <property type="match status" value="1"/>
</dbReference>
<dbReference type="GO" id="GO:0030951">
    <property type="term" value="P:establishment or maintenance of microtubule cytoskeleton polarity"/>
    <property type="evidence" value="ECO:0007669"/>
    <property type="project" value="UniProtKB-ARBA"/>
</dbReference>
<evidence type="ECO:0000313" key="15">
    <source>
        <dbReference type="Proteomes" id="UP000694389"/>
    </source>
</evidence>
<dbReference type="GO" id="GO:0003777">
    <property type="term" value="F:microtubule motor activity"/>
    <property type="evidence" value="ECO:0007669"/>
    <property type="project" value="InterPro"/>
</dbReference>
<dbReference type="GO" id="GO:0032991">
    <property type="term" value="C:protein-containing complex"/>
    <property type="evidence" value="ECO:0007669"/>
    <property type="project" value="UniProtKB-ARBA"/>
</dbReference>
<evidence type="ECO:0000256" key="10">
    <source>
        <dbReference type="PROSITE-ProRule" id="PRU00283"/>
    </source>
</evidence>
<feature type="coiled-coil region" evidence="12">
    <location>
        <begin position="777"/>
        <end position="839"/>
    </location>
</feature>
<dbReference type="InterPro" id="IPR059182">
    <property type="entry name" value="Khc_C"/>
</dbReference>
<dbReference type="CDD" id="cd23649">
    <property type="entry name" value="Khc_CBD_cc"/>
    <property type="match status" value="1"/>
</dbReference>
<keyword evidence="5 10" id="KW-0547">Nucleotide-binding</keyword>
<dbReference type="GO" id="GO:0008017">
    <property type="term" value="F:microtubule binding"/>
    <property type="evidence" value="ECO:0007669"/>
    <property type="project" value="InterPro"/>
</dbReference>
<sequence length="910" mass="104286">MADANAECNIKVLCRFRPLNKSEIIRGDKFIPLFQREDSVTLGGKSYVFDQVLPTNATQEQVYNACAKQIVKDVLGGYNGTIFAYGQTSSGKTHTMEGNLHDPEGMGIIPRISEDIFEHIFAMDENLEFHIKVGVNFRVYICAVVTHVTKTNLSVHEDKYRVPYVKGCTERFVTSPEEVMDVIDEGKASRHVAVTNMNEHSSRSHSIFLINIKQENVETEQKLSGKLYLVDLAGSEKVSKTGAEGAVLDEAKNINKSLSALGNVISALAEGTKSHVPYRDSKMTRILQDSLGGNCRTTMFICCSPSSYNEAETKSTLMFGQRAKTIRNTVSVNLELTAEQWKKKYEKEKEKNRSMKETVQRLEAELNRWRNGNTHTVITLAAHRTTEYLNLLSGKSCENCCPDILTVSQHFEERQKYEEEIRKLYKQLDDKDDEINHQSQMVEKLKEQMLDQEELLASSRGDSEKVQSELGRLQTENESAKAEVKEVLQALEELAVNYDQKSLEVEEKSVQNKLLAEELAKKMVGLAELSRIQEVSSHQRKRIAEILNGLMRDLSEFSTIVGNRDIKLPMEITGVIEEEFTVARLYISKIKSEVKSMVKRCRHLENLQTECHRKMEETGRELSSCHLLVSQHEAKIRSLTDYMQNVELKKRHLEDSYDSLSEELAQLQAQDSKVKEETINMVRQRALEQQMESHREAHSKQLGRLRDEINEKQKIIDDLTEFLHERHEQSKQDLKGLEETVARELHTLHNLRKLFVQDLTTRVRKSAGMDPDDSGGYITQKQKISFLENNLDQLTKVHKQLVRDNADLRCELPKLEKRLRSTAERVKALEGALKEAKEGAMKDRHRYQQEVERIKDVMRTRNPFRRPHAAQIGNTCTSFSTPILFHIQELEVAETQVPHCGTHVREFVRN</sequence>
<evidence type="ECO:0000256" key="6">
    <source>
        <dbReference type="ARBA" id="ARBA00022840"/>
    </source>
</evidence>